<dbReference type="Proteomes" id="UP000663829">
    <property type="component" value="Unassembled WGS sequence"/>
</dbReference>
<evidence type="ECO:0000313" key="5">
    <source>
        <dbReference type="EMBL" id="CAF4036180.1"/>
    </source>
</evidence>
<dbReference type="SUPFAM" id="SSF51206">
    <property type="entry name" value="cAMP-binding domain-like"/>
    <property type="match status" value="1"/>
</dbReference>
<evidence type="ECO:0000259" key="2">
    <source>
        <dbReference type="PROSITE" id="PS50042"/>
    </source>
</evidence>
<proteinExistence type="predicted"/>
<dbReference type="EMBL" id="CAJNOK010015576">
    <property type="protein sequence ID" value="CAF1228151.1"/>
    <property type="molecule type" value="Genomic_DNA"/>
</dbReference>
<evidence type="ECO:0000313" key="6">
    <source>
        <dbReference type="EMBL" id="CAF4037968.1"/>
    </source>
</evidence>
<organism evidence="4 7">
    <name type="scientific">Didymodactylos carnosus</name>
    <dbReference type="NCBI Taxonomy" id="1234261"/>
    <lineage>
        <taxon>Eukaryota</taxon>
        <taxon>Metazoa</taxon>
        <taxon>Spiralia</taxon>
        <taxon>Gnathifera</taxon>
        <taxon>Rotifera</taxon>
        <taxon>Eurotatoria</taxon>
        <taxon>Bdelloidea</taxon>
        <taxon>Philodinida</taxon>
        <taxon>Philodinidae</taxon>
        <taxon>Didymodactylos</taxon>
    </lineage>
</organism>
<dbReference type="PROSITE" id="PS50042">
    <property type="entry name" value="CNMP_BINDING_3"/>
    <property type="match status" value="1"/>
</dbReference>
<evidence type="ECO:0000313" key="4">
    <source>
        <dbReference type="EMBL" id="CAF1260695.1"/>
    </source>
</evidence>
<dbReference type="EMBL" id="CAJNOQ010010776">
    <property type="protein sequence ID" value="CAF1260695.1"/>
    <property type="molecule type" value="Genomic_DNA"/>
</dbReference>
<dbReference type="Proteomes" id="UP000677228">
    <property type="component" value="Unassembled WGS sequence"/>
</dbReference>
<dbReference type="Gene3D" id="2.60.120.10">
    <property type="entry name" value="Jelly Rolls"/>
    <property type="match status" value="1"/>
</dbReference>
<evidence type="ECO:0000313" key="7">
    <source>
        <dbReference type="Proteomes" id="UP000663829"/>
    </source>
</evidence>
<dbReference type="EMBL" id="CAJOBC010018602">
    <property type="protein sequence ID" value="CAF4037968.1"/>
    <property type="molecule type" value="Genomic_DNA"/>
</dbReference>
<feature type="domain" description="Cyclic nucleotide-binding" evidence="2">
    <location>
        <begin position="134"/>
        <end position="252"/>
    </location>
</feature>
<evidence type="ECO:0000256" key="1">
    <source>
        <dbReference type="SAM" id="MobiDB-lite"/>
    </source>
</evidence>
<comment type="caution">
    <text evidence="4">The sequence shown here is derived from an EMBL/GenBank/DDBJ whole genome shotgun (WGS) entry which is preliminary data.</text>
</comment>
<accession>A0A815AP88</accession>
<reference evidence="4" key="1">
    <citation type="submission" date="2021-02" db="EMBL/GenBank/DDBJ databases">
        <authorList>
            <person name="Nowell W R."/>
        </authorList>
    </citation>
    <scope>NUCLEOTIDE SEQUENCE</scope>
</reference>
<dbReference type="Proteomes" id="UP000682733">
    <property type="component" value="Unassembled WGS sequence"/>
</dbReference>
<feature type="region of interest" description="Disordered" evidence="1">
    <location>
        <begin position="316"/>
        <end position="338"/>
    </location>
</feature>
<sequence length="459" mass="54214">FYSAKTRMENILVKFPELSNIEPLIISQVCEEAKVYQSKALHVLLDLQQSYRQCWILQVTKRTAQMLLKFESISIIQLYETGMLEENEYTHILELIQKKLFVLEYETIRSPKKEFFPLISFSQSSYKLVFDLLLFQSLSDNDRLELQRLLENKREWFQPNQTLLRRNQFVINAYIIIRGIVESKHNRQTIIYYKLGNIIGIESLYTKQRLCSDSYQASALVEVYQLNNDLLTFLLDKNERIKRIIYDEIALHILINNYERFQLTINYYQLKTLLGRANMIVNNEEETKSIKLKQNQRLFLVTGLLNVQYDDPNTMARRSEPLPRRQKTQPPHFYQQQRSVTESRKIKDHIIVLEERNLNAPHLIEPTLLNVIYKLQPTSIAYIWSLDDELTVSTIPPFQLNFQTQSTEDVNLETLKSAYPHYSGDTVEFTAKRDSIHVTRPIMHSNHIQMIPAEIENSL</sequence>
<dbReference type="EMBL" id="CAJOBA010037120">
    <property type="protein sequence ID" value="CAF4036180.1"/>
    <property type="molecule type" value="Genomic_DNA"/>
</dbReference>
<feature type="non-terminal residue" evidence="4">
    <location>
        <position position="1"/>
    </location>
</feature>
<evidence type="ECO:0000313" key="3">
    <source>
        <dbReference type="EMBL" id="CAF1228151.1"/>
    </source>
</evidence>
<protein>
    <recommendedName>
        <fullName evidence="2">Cyclic nucleotide-binding domain-containing protein</fullName>
    </recommendedName>
</protein>
<dbReference type="AlphaFoldDB" id="A0A815AP88"/>
<dbReference type="OrthoDB" id="10025666at2759"/>
<gene>
    <name evidence="4" type="ORF">GPM918_LOCUS26588</name>
    <name evidence="3" type="ORF">OVA965_LOCUS25245</name>
    <name evidence="6" type="ORF">SRO942_LOCUS26767</name>
    <name evidence="5" type="ORF">TMI583_LOCUS25971</name>
</gene>
<dbReference type="Proteomes" id="UP000681722">
    <property type="component" value="Unassembled WGS sequence"/>
</dbReference>
<keyword evidence="7" id="KW-1185">Reference proteome</keyword>
<dbReference type="InterPro" id="IPR000595">
    <property type="entry name" value="cNMP-bd_dom"/>
</dbReference>
<name>A0A815AP88_9BILA</name>
<dbReference type="InterPro" id="IPR014710">
    <property type="entry name" value="RmlC-like_jellyroll"/>
</dbReference>
<dbReference type="InterPro" id="IPR018490">
    <property type="entry name" value="cNMP-bd_dom_sf"/>
</dbReference>